<sequence>MKFFALAAAILIGVLVISFAHAAASGDDADQAAARQAYIDNSFDKIDTNHDGMIDRNEWNAFMTQYLAQQQKQFDASFDAADTNHDGKLSRAEAQAANPLLGKYFDQIDIHHHGYLTKADIRAAILKKMERSVDQ</sequence>
<dbReference type="CDD" id="cd00051">
    <property type="entry name" value="EFh"/>
    <property type="match status" value="1"/>
</dbReference>
<dbReference type="Proteomes" id="UP000494274">
    <property type="component" value="Unassembled WGS sequence"/>
</dbReference>
<dbReference type="InterPro" id="IPR002048">
    <property type="entry name" value="EF_hand_dom"/>
</dbReference>
<keyword evidence="1" id="KW-0732">Signal</keyword>
<dbReference type="RefSeq" id="WP_175046069.1">
    <property type="nucleotide sequence ID" value="NZ_CABVQI010000019.1"/>
</dbReference>
<dbReference type="SUPFAM" id="SSF47473">
    <property type="entry name" value="EF-hand"/>
    <property type="match status" value="1"/>
</dbReference>
<gene>
    <name evidence="3" type="ORF">BLA18112_05373</name>
</gene>
<proteinExistence type="predicted"/>
<dbReference type="InterPro" id="IPR018247">
    <property type="entry name" value="EF_Hand_1_Ca_BS"/>
</dbReference>
<dbReference type="InterPro" id="IPR011992">
    <property type="entry name" value="EF-hand-dom_pair"/>
</dbReference>
<dbReference type="AlphaFoldDB" id="A0A6P2YG73"/>
<dbReference type="GO" id="GO:0005509">
    <property type="term" value="F:calcium ion binding"/>
    <property type="evidence" value="ECO:0007669"/>
    <property type="project" value="InterPro"/>
</dbReference>
<feature type="domain" description="EF-hand" evidence="2">
    <location>
        <begin position="70"/>
        <end position="104"/>
    </location>
</feature>
<dbReference type="EMBL" id="CABVQI010000019">
    <property type="protein sequence ID" value="VWD21292.1"/>
    <property type="molecule type" value="Genomic_DNA"/>
</dbReference>
<dbReference type="Gene3D" id="1.10.238.10">
    <property type="entry name" value="EF-hand"/>
    <property type="match status" value="2"/>
</dbReference>
<evidence type="ECO:0000259" key="2">
    <source>
        <dbReference type="PROSITE" id="PS50222"/>
    </source>
</evidence>
<evidence type="ECO:0000313" key="4">
    <source>
        <dbReference type="Proteomes" id="UP000494274"/>
    </source>
</evidence>
<dbReference type="PROSITE" id="PS00018">
    <property type="entry name" value="EF_HAND_1"/>
    <property type="match status" value="1"/>
</dbReference>
<accession>A0A6P2YG73</accession>
<evidence type="ECO:0000256" key="1">
    <source>
        <dbReference type="SAM" id="SignalP"/>
    </source>
</evidence>
<protein>
    <recommendedName>
        <fullName evidence="2">EF-hand domain-containing protein</fullName>
    </recommendedName>
</protein>
<name>A0A6P2YG73_BURL3</name>
<organism evidence="3 4">
    <name type="scientific">Burkholderia lata (strain ATCC 17760 / DSM 23089 / LMG 22485 / NCIMB 9086 / R18194 / 383)</name>
    <dbReference type="NCBI Taxonomy" id="482957"/>
    <lineage>
        <taxon>Bacteria</taxon>
        <taxon>Pseudomonadati</taxon>
        <taxon>Pseudomonadota</taxon>
        <taxon>Betaproteobacteria</taxon>
        <taxon>Burkholderiales</taxon>
        <taxon>Burkholderiaceae</taxon>
        <taxon>Burkholderia</taxon>
        <taxon>Burkholderia cepacia complex</taxon>
    </lineage>
</organism>
<dbReference type="PROSITE" id="PS50222">
    <property type="entry name" value="EF_HAND_2"/>
    <property type="match status" value="2"/>
</dbReference>
<dbReference type="Pfam" id="PF13499">
    <property type="entry name" value="EF-hand_7"/>
    <property type="match status" value="1"/>
</dbReference>
<feature type="chain" id="PRO_5026877807" description="EF-hand domain-containing protein" evidence="1">
    <location>
        <begin position="23"/>
        <end position="135"/>
    </location>
</feature>
<feature type="domain" description="EF-hand" evidence="2">
    <location>
        <begin position="34"/>
        <end position="69"/>
    </location>
</feature>
<evidence type="ECO:0000313" key="3">
    <source>
        <dbReference type="EMBL" id="VWD21292.1"/>
    </source>
</evidence>
<feature type="signal peptide" evidence="1">
    <location>
        <begin position="1"/>
        <end position="22"/>
    </location>
</feature>
<dbReference type="SMART" id="SM00054">
    <property type="entry name" value="EFh"/>
    <property type="match status" value="2"/>
</dbReference>
<reference evidence="3 4" key="1">
    <citation type="submission" date="2019-09" db="EMBL/GenBank/DDBJ databases">
        <authorList>
            <person name="Depoorter E."/>
        </authorList>
    </citation>
    <scope>NUCLEOTIDE SEQUENCE [LARGE SCALE GENOMIC DNA]</scope>
    <source>
        <strain evidence="3">R-18112</strain>
    </source>
</reference>